<dbReference type="InterPro" id="IPR035706">
    <property type="entry name" value="AAA_9"/>
</dbReference>
<keyword evidence="6" id="KW-0547">Nucleotide-binding</keyword>
<keyword evidence="23" id="KW-1185">Reference proteome</keyword>
<dbReference type="Pfam" id="PF17852">
    <property type="entry name" value="Dynein_AAA_lid"/>
    <property type="match status" value="1"/>
</dbReference>
<dbReference type="GO" id="GO:0030286">
    <property type="term" value="C:dynein complex"/>
    <property type="evidence" value="ECO:0007669"/>
    <property type="project" value="UniProtKB-KW"/>
</dbReference>
<organism evidence="22 23">
    <name type="scientific">Candidula unifasciata</name>
    <dbReference type="NCBI Taxonomy" id="100452"/>
    <lineage>
        <taxon>Eukaryota</taxon>
        <taxon>Metazoa</taxon>
        <taxon>Spiralia</taxon>
        <taxon>Lophotrochozoa</taxon>
        <taxon>Mollusca</taxon>
        <taxon>Gastropoda</taxon>
        <taxon>Heterobranchia</taxon>
        <taxon>Euthyneura</taxon>
        <taxon>Panpulmonata</taxon>
        <taxon>Eupulmonata</taxon>
        <taxon>Stylommatophora</taxon>
        <taxon>Helicina</taxon>
        <taxon>Helicoidea</taxon>
        <taxon>Geomitridae</taxon>
        <taxon>Candidula</taxon>
    </lineage>
</organism>
<keyword evidence="9 14" id="KW-0175">Coiled coil</keyword>
<dbReference type="Pfam" id="PF12775">
    <property type="entry name" value="AAA_7"/>
    <property type="match status" value="1"/>
</dbReference>
<keyword evidence="10" id="KW-0969">Cilium</keyword>
<dbReference type="InterPro" id="IPR041466">
    <property type="entry name" value="Dynein_AAA5_ext"/>
</dbReference>
<dbReference type="InterPro" id="IPR024743">
    <property type="entry name" value="Dynein_HC_stalk"/>
</dbReference>
<dbReference type="FunFam" id="1.10.8.1220:FF:000001">
    <property type="entry name" value="Dynein axonemal heavy chain 5"/>
    <property type="match status" value="1"/>
</dbReference>
<dbReference type="Gene3D" id="3.40.50.300">
    <property type="entry name" value="P-loop containing nucleotide triphosphate hydrolases"/>
    <property type="match status" value="3"/>
</dbReference>
<dbReference type="GO" id="GO:0005524">
    <property type="term" value="F:ATP binding"/>
    <property type="evidence" value="ECO:0007669"/>
    <property type="project" value="UniProtKB-KW"/>
</dbReference>
<dbReference type="GO" id="GO:0008569">
    <property type="term" value="F:minus-end-directed microtubule motor activity"/>
    <property type="evidence" value="ECO:0007669"/>
    <property type="project" value="InterPro"/>
</dbReference>
<evidence type="ECO:0000256" key="7">
    <source>
        <dbReference type="ARBA" id="ARBA00022840"/>
    </source>
</evidence>
<feature type="non-terminal residue" evidence="22">
    <location>
        <position position="1771"/>
    </location>
</feature>
<evidence type="ECO:0000256" key="10">
    <source>
        <dbReference type="ARBA" id="ARBA00023069"/>
    </source>
</evidence>
<evidence type="ECO:0000259" key="20">
    <source>
        <dbReference type="Pfam" id="PF17857"/>
    </source>
</evidence>
<feature type="coiled-coil region" evidence="14">
    <location>
        <begin position="957"/>
        <end position="1040"/>
    </location>
</feature>
<dbReference type="InterPro" id="IPR026983">
    <property type="entry name" value="DHC"/>
</dbReference>
<feature type="domain" description="Dynein heavy chain 3 AAA+ lid" evidence="20">
    <location>
        <begin position="332"/>
        <end position="419"/>
    </location>
</feature>
<dbReference type="PANTHER" id="PTHR22878">
    <property type="entry name" value="DYNEIN HEAVY CHAIN 6, AXONEMAL-LIKE-RELATED"/>
    <property type="match status" value="1"/>
</dbReference>
<dbReference type="Gene3D" id="1.10.8.1220">
    <property type="match status" value="1"/>
</dbReference>
<feature type="domain" description="Dynein heavy chain coiled coil stalk" evidence="16">
    <location>
        <begin position="755"/>
        <end position="1070"/>
    </location>
</feature>
<evidence type="ECO:0000313" key="22">
    <source>
        <dbReference type="EMBL" id="CAG5116906.1"/>
    </source>
</evidence>
<evidence type="ECO:0000259" key="17">
    <source>
        <dbReference type="Pfam" id="PF12780"/>
    </source>
</evidence>
<evidence type="ECO:0000313" key="23">
    <source>
        <dbReference type="Proteomes" id="UP000678393"/>
    </source>
</evidence>
<evidence type="ECO:0000256" key="3">
    <source>
        <dbReference type="ARBA" id="ARBA00022490"/>
    </source>
</evidence>
<dbReference type="Pfam" id="PF12777">
    <property type="entry name" value="MT"/>
    <property type="match status" value="1"/>
</dbReference>
<gene>
    <name evidence="22" type="ORF">CUNI_LOCUS2464</name>
</gene>
<name>A0A8S3YRI4_9EUPU</name>
<keyword evidence="11" id="KW-0505">Motor protein</keyword>
<sequence length="1771" mass="204103">GLVEALRRCIETYLIKVMEFKAVNCREPVPVCELNGVISLCRLFDAFFHLEGGAEMSGFTQKLVEMWFQFCLIWSVCASVDEDGRKKIDNCIREIVGTFPNKDTVYEYYVDTNTGAWAHWEEKLKGKWKYKPSIPFYKLSVPTVDTVRYQFLCTALIKRLKPVLMVGAVGTGKTLVIESTLANFDKQEYSILTVTMSAQSRLEKHTKGVFVPIGGKKLITFMDDLNMPAKDEYGYQPPLELMRQWLEYGFWFDRNKRIIQYIKGMFLVSAMGPPGGGRMVISNRLQSRFNLINMTFPQDSQIKRIFGSMISQKLQNFEEEVKVLSDTLTQGTIDMYQAIVLRFLPTPTRIHYLFNLRDISRVFQGLLRANKNYHDTKASIIRLWMHECYRVFSDRLIDQKDLQAFSDVLSEKLGVVFEQTFNNLCPNKAIPLFGDFMNPQKIYEQLVSAENVKTFMLEQLQVYNDTPKIVSMDLVLFRDAVEHISRIVRVIRQPHGNMLLIGINGSGRQSLTRLASFLCDYVVFQIEVSDRYGKHEFREDMKKLYSQTGVLNKPTVFLFSDVQAAEKSFFEDVNCILSSGEVANLYRNDELEEMKNVLSHELNKEGLEDSIHSAYSFLIDRVRANLHVVLCMSPLEDEFRNSIRMFPALVNNTAIDWFHEWPAEALLEVADKYISDMVLGNTQADRKQFRLQESKASLSQMFMLVHKSVAEYSTKMFQEIRRFNCVSPTNYLELVTGYKELIFEKAKELTDDRDKLRSGLSKIDETREKVEKMSVDLEDAKIMVAACQKECEEFLKTLVQQKREADEQQKSVAIKSERIKEEEIKCQALADVAQADLDEAMPALDEANKALESLNKRDMTEIKSYGRPPVLVEKVMEAVMILRGSDQNFLKQLMNYDKDNITDRILRKIGGYVAQSDFHPDIIGGVSAAAKSLCMWVRAMEMYGRIYRVVEPKRIKLNAALAVLAQKREALAEAKAKLAEVEAKLLELKLSYDEKLAQKEELRRKADLTELMLDRAQRLMSGLHSERVRWEEKVESLEENMGHLIGDVLIAAAFLSYLGPFLTTFRDEILLYWKKQIDKLKIPCAYRFNFCTFMTKPTQLREWNIQGLPRDEFSTENGIIVTRCQRWPFLIDPQGQGSRWIKNMEGDFGLKVIDIRQPKYLSEVELAIQCGLPVLLTNVLETLDPSLNPLFNKSFIKAEGATYIKFGSHEIEYNEDFRFYLTTKLGNPHLSPQVLIKVAAVNFAVMSKGLEAQLLGVVVRKERPELEEQKDNLVCSIAAGKKKLDECEDEILRLLNETKGSLLDDAQLVDTLQLSKMISIEVTESVAVSEQMEVKIDAARECYRPCAEQASILFFILNDLGNIDPMYQFSLDTYNDLFSLSIEKSQRAIKLDERITNLNEYHLYAVYKHVCRGLFEKHKLIFSFQMCIKLLEHARRLNMDEYNFFLRGGVVIDRENQMDNPCTTWLSDESWDNITELDKLTNFHGIITSFEQYSRDWYLWYISSEPENTSLPGEWDKACNELQRMLVVRSLRPDRVSFCATAFIINNMGQKFTEPPILDMMSIVDESSTRTPLIFIVSPGSDPRASLQQIAESCGMAAQFNTLSLGQGQASVATRLLQTAVTEGRWVFLANCHLSMSWMPSLSQLVDQLQVEQCHPNFRLWLSSLPHPDFPISVLQAGVKMTTEHPKGLKAGMKRLYSLITEQQFQRCHKLEKYKKLLFALCFFHTILLERKKFKMLGWNIMYEFNDSDFEVDLWSCTFDKFYLLSSMISV</sequence>
<keyword evidence="12" id="KW-0206">Cytoskeleton</keyword>
<feature type="domain" description="Dynein heavy chain ATP-binding dynein motor region" evidence="18">
    <location>
        <begin position="1101"/>
        <end position="1322"/>
    </location>
</feature>
<dbReference type="InterPro" id="IPR004273">
    <property type="entry name" value="Dynein_heavy_D6_P-loop"/>
</dbReference>
<feature type="domain" description="Dynein heavy chain AAA lid" evidence="21">
    <location>
        <begin position="1714"/>
        <end position="1752"/>
    </location>
</feature>
<dbReference type="PANTHER" id="PTHR22878:SF68">
    <property type="entry name" value="DYNEIN HEAVY CHAIN 6, AXONEMAL-LIKE"/>
    <property type="match status" value="1"/>
</dbReference>
<keyword evidence="8" id="KW-0243">Dynein</keyword>
<evidence type="ECO:0000256" key="12">
    <source>
        <dbReference type="ARBA" id="ARBA00023212"/>
    </source>
</evidence>
<dbReference type="GO" id="GO:0007018">
    <property type="term" value="P:microtubule-based movement"/>
    <property type="evidence" value="ECO:0007669"/>
    <property type="project" value="InterPro"/>
</dbReference>
<dbReference type="FunFam" id="3.40.50.300:FF:000153">
    <property type="entry name" value="Dynein axonemal heavy chain 1"/>
    <property type="match status" value="1"/>
</dbReference>
<evidence type="ECO:0000256" key="2">
    <source>
        <dbReference type="ARBA" id="ARBA00008887"/>
    </source>
</evidence>
<dbReference type="GO" id="GO:0045505">
    <property type="term" value="F:dynein intermediate chain binding"/>
    <property type="evidence" value="ECO:0007669"/>
    <property type="project" value="InterPro"/>
</dbReference>
<keyword evidence="4" id="KW-0493">Microtubule</keyword>
<dbReference type="InterPro" id="IPR042219">
    <property type="entry name" value="AAA_lid_11_sf"/>
</dbReference>
<dbReference type="FunFam" id="3.40.50.300:FF:000049">
    <property type="entry name" value="Dynein, axonemal, heavy chain 5"/>
    <property type="match status" value="1"/>
</dbReference>
<proteinExistence type="inferred from homology"/>
<dbReference type="SUPFAM" id="SSF52540">
    <property type="entry name" value="P-loop containing nucleoside triphosphate hydrolases"/>
    <property type="match status" value="2"/>
</dbReference>
<comment type="subcellular location">
    <subcellularLocation>
        <location evidence="1">Cytoplasm</location>
        <location evidence="1">Cytoskeleton</location>
        <location evidence="1">Cilium axoneme</location>
    </subcellularLocation>
</comment>
<accession>A0A8S3YRI4</accession>
<dbReference type="InterPro" id="IPR041658">
    <property type="entry name" value="AAA_lid_11"/>
</dbReference>
<dbReference type="InterPro" id="IPR024317">
    <property type="entry name" value="Dynein_heavy_chain_D4_dom"/>
</dbReference>
<dbReference type="Pfam" id="PF17857">
    <property type="entry name" value="AAA_lid_1"/>
    <property type="match status" value="1"/>
</dbReference>
<evidence type="ECO:0000259" key="19">
    <source>
        <dbReference type="Pfam" id="PF17852"/>
    </source>
</evidence>
<evidence type="ECO:0000256" key="8">
    <source>
        <dbReference type="ARBA" id="ARBA00023017"/>
    </source>
</evidence>
<keyword evidence="13" id="KW-0966">Cell projection</keyword>
<dbReference type="GO" id="GO:0005930">
    <property type="term" value="C:axoneme"/>
    <property type="evidence" value="ECO:0007669"/>
    <property type="project" value="UniProtKB-SubCell"/>
</dbReference>
<protein>
    <submittedName>
        <fullName evidence="22">Uncharacterized protein</fullName>
    </submittedName>
</protein>
<dbReference type="Pfam" id="PF03028">
    <property type="entry name" value="Dynein_heavy"/>
    <property type="match status" value="1"/>
</dbReference>
<evidence type="ECO:0000256" key="9">
    <source>
        <dbReference type="ARBA" id="ARBA00023054"/>
    </source>
</evidence>
<dbReference type="FunFam" id="3.40.50.300:FF:002141">
    <property type="entry name" value="Dynein heavy chain"/>
    <property type="match status" value="1"/>
</dbReference>
<dbReference type="Gene3D" id="1.10.472.130">
    <property type="match status" value="1"/>
</dbReference>
<comment type="similarity">
    <text evidence="2">Belongs to the dynein heavy chain family.</text>
</comment>
<dbReference type="GO" id="GO:0031514">
    <property type="term" value="C:motile cilium"/>
    <property type="evidence" value="ECO:0007669"/>
    <property type="project" value="UniProtKB-ARBA"/>
</dbReference>
<evidence type="ECO:0000256" key="1">
    <source>
        <dbReference type="ARBA" id="ARBA00004430"/>
    </source>
</evidence>
<feature type="domain" description="Dynein heavy chain AAA module D4" evidence="17">
    <location>
        <begin position="472"/>
        <end position="741"/>
    </location>
</feature>
<evidence type="ECO:0000256" key="13">
    <source>
        <dbReference type="ARBA" id="ARBA00023273"/>
    </source>
</evidence>
<dbReference type="GO" id="GO:0051959">
    <property type="term" value="F:dynein light intermediate chain binding"/>
    <property type="evidence" value="ECO:0007669"/>
    <property type="project" value="InterPro"/>
</dbReference>
<evidence type="ECO:0000256" key="11">
    <source>
        <dbReference type="ARBA" id="ARBA00023175"/>
    </source>
</evidence>
<dbReference type="Pfam" id="PF12780">
    <property type="entry name" value="AAA_8"/>
    <property type="match status" value="1"/>
</dbReference>
<dbReference type="InterPro" id="IPR027417">
    <property type="entry name" value="P-loop_NTPase"/>
</dbReference>
<dbReference type="InterPro" id="IPR041589">
    <property type="entry name" value="DNAH3_AAA_lid_1"/>
</dbReference>
<evidence type="ECO:0000259" key="15">
    <source>
        <dbReference type="Pfam" id="PF03028"/>
    </source>
</evidence>
<evidence type="ECO:0000256" key="6">
    <source>
        <dbReference type="ARBA" id="ARBA00022741"/>
    </source>
</evidence>
<dbReference type="FunFam" id="1.10.472.130:FF:000003">
    <property type="entry name" value="Dynein, axonemal, heavy chain 2"/>
    <property type="match status" value="1"/>
</dbReference>
<dbReference type="Pfam" id="PF18198">
    <property type="entry name" value="AAA_lid_11"/>
    <property type="match status" value="1"/>
</dbReference>
<feature type="domain" description="Dynein heavy chain region D6 P-loop" evidence="15">
    <location>
        <begin position="1569"/>
        <end position="1682"/>
    </location>
</feature>
<dbReference type="Pfam" id="PF12781">
    <property type="entry name" value="AAA_9"/>
    <property type="match status" value="1"/>
</dbReference>
<feature type="coiled-coil region" evidence="14">
    <location>
        <begin position="763"/>
        <end position="804"/>
    </location>
</feature>
<dbReference type="OrthoDB" id="10251809at2759"/>
<dbReference type="FunFam" id="1.20.920.30:FF:000005">
    <property type="entry name" value="Dynein, axonemal, heavy chain 2"/>
    <property type="match status" value="1"/>
</dbReference>
<keyword evidence="7" id="KW-0067">ATP-binding</keyword>
<dbReference type="Proteomes" id="UP000678393">
    <property type="component" value="Unassembled WGS sequence"/>
</dbReference>
<keyword evidence="3" id="KW-0963">Cytoplasm</keyword>
<dbReference type="EMBL" id="CAJHNH020000320">
    <property type="protein sequence ID" value="CAG5116906.1"/>
    <property type="molecule type" value="Genomic_DNA"/>
</dbReference>
<reference evidence="22" key="1">
    <citation type="submission" date="2021-04" db="EMBL/GenBank/DDBJ databases">
        <authorList>
            <consortium name="Molecular Ecology Group"/>
        </authorList>
    </citation>
    <scope>NUCLEOTIDE SEQUENCE</scope>
</reference>
<evidence type="ECO:0000256" key="14">
    <source>
        <dbReference type="SAM" id="Coils"/>
    </source>
</evidence>
<dbReference type="Gene3D" id="1.20.920.30">
    <property type="match status" value="1"/>
</dbReference>
<dbReference type="GO" id="GO:0005874">
    <property type="term" value="C:microtubule"/>
    <property type="evidence" value="ECO:0007669"/>
    <property type="project" value="UniProtKB-KW"/>
</dbReference>
<evidence type="ECO:0000259" key="16">
    <source>
        <dbReference type="Pfam" id="PF12777"/>
    </source>
</evidence>
<evidence type="ECO:0000259" key="18">
    <source>
        <dbReference type="Pfam" id="PF12781"/>
    </source>
</evidence>
<dbReference type="Gene3D" id="6.10.140.1060">
    <property type="match status" value="1"/>
</dbReference>
<evidence type="ECO:0000256" key="5">
    <source>
        <dbReference type="ARBA" id="ARBA00022737"/>
    </source>
</evidence>
<feature type="domain" description="Dynein heavy chain AAA 5 extension" evidence="19">
    <location>
        <begin position="7"/>
        <end position="122"/>
    </location>
</feature>
<evidence type="ECO:0000259" key="21">
    <source>
        <dbReference type="Pfam" id="PF18198"/>
    </source>
</evidence>
<keyword evidence="5" id="KW-0677">Repeat</keyword>
<evidence type="ECO:0000256" key="4">
    <source>
        <dbReference type="ARBA" id="ARBA00022701"/>
    </source>
</evidence>
<dbReference type="Gene3D" id="1.10.8.720">
    <property type="entry name" value="Region D6 of dynein motor"/>
    <property type="match status" value="1"/>
</dbReference>
<dbReference type="FunFam" id="1.20.920.20:FF:000001">
    <property type="entry name" value="dynein heavy chain 2, axonemal"/>
    <property type="match status" value="1"/>
</dbReference>
<dbReference type="Gene3D" id="1.20.920.20">
    <property type="match status" value="1"/>
</dbReference>
<comment type="caution">
    <text evidence="22">The sequence shown here is derived from an EMBL/GenBank/DDBJ whole genome shotgun (WGS) entry which is preliminary data.</text>
</comment>